<dbReference type="InterPro" id="IPR004358">
    <property type="entry name" value="Sig_transdc_His_kin-like_C"/>
</dbReference>
<dbReference type="PANTHER" id="PTHR43304">
    <property type="entry name" value="PHYTOCHROME-LIKE PROTEIN CPH1"/>
    <property type="match status" value="1"/>
</dbReference>
<gene>
    <name evidence="15" type="ORF">C8E87_2547</name>
</gene>
<feature type="chain" id="PRO_5020811825" description="histidine kinase" evidence="12">
    <location>
        <begin position="34"/>
        <end position="535"/>
    </location>
</feature>
<keyword evidence="6 11" id="KW-0812">Transmembrane</keyword>
<accession>A0A4R6JTT8</accession>
<evidence type="ECO:0000256" key="2">
    <source>
        <dbReference type="ARBA" id="ARBA00004236"/>
    </source>
</evidence>
<evidence type="ECO:0000256" key="8">
    <source>
        <dbReference type="ARBA" id="ARBA00022989"/>
    </source>
</evidence>
<proteinExistence type="predicted"/>
<evidence type="ECO:0000256" key="7">
    <source>
        <dbReference type="ARBA" id="ARBA00022777"/>
    </source>
</evidence>
<dbReference type="OrthoDB" id="9808408at2"/>
<evidence type="ECO:0000256" key="10">
    <source>
        <dbReference type="SAM" id="Coils"/>
    </source>
</evidence>
<organism evidence="15 16">
    <name type="scientific">Paractinoplanes brasiliensis</name>
    <dbReference type="NCBI Taxonomy" id="52695"/>
    <lineage>
        <taxon>Bacteria</taxon>
        <taxon>Bacillati</taxon>
        <taxon>Actinomycetota</taxon>
        <taxon>Actinomycetes</taxon>
        <taxon>Micromonosporales</taxon>
        <taxon>Micromonosporaceae</taxon>
        <taxon>Paractinoplanes</taxon>
    </lineage>
</organism>
<dbReference type="SMART" id="SM00388">
    <property type="entry name" value="HisKA"/>
    <property type="match status" value="1"/>
</dbReference>
<evidence type="ECO:0000256" key="9">
    <source>
        <dbReference type="ARBA" id="ARBA00023012"/>
    </source>
</evidence>
<dbReference type="InterPro" id="IPR003660">
    <property type="entry name" value="HAMP_dom"/>
</dbReference>
<dbReference type="SUPFAM" id="SSF55874">
    <property type="entry name" value="ATPase domain of HSP90 chaperone/DNA topoisomerase II/histidine kinase"/>
    <property type="match status" value="1"/>
</dbReference>
<dbReference type="InterPro" id="IPR052162">
    <property type="entry name" value="Sensor_kinase/Photoreceptor"/>
</dbReference>
<feature type="coiled-coil region" evidence="10">
    <location>
        <begin position="254"/>
        <end position="299"/>
    </location>
</feature>
<dbReference type="SUPFAM" id="SSF47384">
    <property type="entry name" value="Homodimeric domain of signal transducing histidine kinase"/>
    <property type="match status" value="1"/>
</dbReference>
<evidence type="ECO:0000256" key="12">
    <source>
        <dbReference type="SAM" id="SignalP"/>
    </source>
</evidence>
<dbReference type="InterPro" id="IPR036890">
    <property type="entry name" value="HATPase_C_sf"/>
</dbReference>
<keyword evidence="5" id="KW-0808">Transferase</keyword>
<dbReference type="Gene3D" id="1.10.287.130">
    <property type="match status" value="1"/>
</dbReference>
<name>A0A4R6JTT8_9ACTN</name>
<dbReference type="Gene3D" id="3.30.565.10">
    <property type="entry name" value="Histidine kinase-like ATPase, C-terminal domain"/>
    <property type="match status" value="1"/>
</dbReference>
<comment type="subcellular location">
    <subcellularLocation>
        <location evidence="2">Cell membrane</location>
    </subcellularLocation>
</comment>
<comment type="catalytic activity">
    <reaction evidence="1">
        <text>ATP + protein L-histidine = ADP + protein N-phospho-L-histidine.</text>
        <dbReference type="EC" id="2.7.13.3"/>
    </reaction>
</comment>
<dbReference type="CDD" id="cd00082">
    <property type="entry name" value="HisKA"/>
    <property type="match status" value="1"/>
</dbReference>
<comment type="caution">
    <text evidence="15">The sequence shown here is derived from an EMBL/GenBank/DDBJ whole genome shotgun (WGS) entry which is preliminary data.</text>
</comment>
<dbReference type="PRINTS" id="PR00344">
    <property type="entry name" value="BCTRLSENSOR"/>
</dbReference>
<dbReference type="PROSITE" id="PS50109">
    <property type="entry name" value="HIS_KIN"/>
    <property type="match status" value="1"/>
</dbReference>
<feature type="signal peptide" evidence="12">
    <location>
        <begin position="1"/>
        <end position="33"/>
    </location>
</feature>
<dbReference type="SMART" id="SM00387">
    <property type="entry name" value="HATPase_c"/>
    <property type="match status" value="1"/>
</dbReference>
<dbReference type="InterPro" id="IPR036097">
    <property type="entry name" value="HisK_dim/P_sf"/>
</dbReference>
<dbReference type="Gene3D" id="6.10.340.10">
    <property type="match status" value="1"/>
</dbReference>
<dbReference type="GO" id="GO:0000155">
    <property type="term" value="F:phosphorelay sensor kinase activity"/>
    <property type="evidence" value="ECO:0007669"/>
    <property type="project" value="InterPro"/>
</dbReference>
<evidence type="ECO:0000259" key="14">
    <source>
        <dbReference type="PROSITE" id="PS50885"/>
    </source>
</evidence>
<dbReference type="AlphaFoldDB" id="A0A4R6JTT8"/>
<dbReference type="Pfam" id="PF00512">
    <property type="entry name" value="HisKA"/>
    <property type="match status" value="1"/>
</dbReference>
<keyword evidence="12" id="KW-0732">Signal</keyword>
<keyword evidence="8 11" id="KW-1133">Transmembrane helix</keyword>
<dbReference type="PANTHER" id="PTHR43304:SF1">
    <property type="entry name" value="PAC DOMAIN-CONTAINING PROTEIN"/>
    <property type="match status" value="1"/>
</dbReference>
<evidence type="ECO:0000256" key="5">
    <source>
        <dbReference type="ARBA" id="ARBA00022679"/>
    </source>
</evidence>
<evidence type="ECO:0000256" key="4">
    <source>
        <dbReference type="ARBA" id="ARBA00022553"/>
    </source>
</evidence>
<sequence>MRLLNLHSWTLRRRILALCVTVGVLLSALGVLAAITAAQNNRQLDDVLDRASPMRANGEMLNTAYVDQETGVRGFAITGEEANLEPYTRGLADEARLITTLDRLIHPEDTEVRQALDVVRQRADEWRREVAEPVIATVRSEGTQAAQQEIKGTSTAQFDALRNAIAAMQGDIQVLRTESADAAKAGSRTMVAIQIAAAAIIILAGSALLLLLDRMVSRPVTELAEQVRGVADGDYGKRIVSSGSPELAGLADDVDGMRRKISAELNEVREARAQIEWVNDQLKAQTEELTRSNRDLEQFAYVASHDLQEPLRKVASFCQLLQRRYAGKLDERADQYIAFAVDGAQRMQRLINDLLAFSRIGRLTAGFTEVPLDQVLTDVKSQLEPRAGEDAEISWTGLPTVEGEEPLLTTLFVNLIGNSLKFRRPDVPPVIRVSAERDGDEWRVNVRDNGIGIETEFADKVFVIFQRLHARDAYEGTGIGLAIVKKIVEYHGGRIWLDLDVEEGTSIWFTLPVLPGFADEKPTAPAQETQKEVTA</sequence>
<dbReference type="InterPro" id="IPR007891">
    <property type="entry name" value="CHASE3"/>
</dbReference>
<dbReference type="InterPro" id="IPR003594">
    <property type="entry name" value="HATPase_dom"/>
</dbReference>
<evidence type="ECO:0000256" key="11">
    <source>
        <dbReference type="SAM" id="Phobius"/>
    </source>
</evidence>
<dbReference type="Proteomes" id="UP000294901">
    <property type="component" value="Unassembled WGS sequence"/>
</dbReference>
<dbReference type="RefSeq" id="WP_133873289.1">
    <property type="nucleotide sequence ID" value="NZ_BOMD01000016.1"/>
</dbReference>
<keyword evidence="16" id="KW-1185">Reference proteome</keyword>
<dbReference type="SUPFAM" id="SSF158472">
    <property type="entry name" value="HAMP domain-like"/>
    <property type="match status" value="1"/>
</dbReference>
<dbReference type="Pfam" id="PF05227">
    <property type="entry name" value="CHASE3"/>
    <property type="match status" value="1"/>
</dbReference>
<dbReference type="EMBL" id="SNWR01000001">
    <property type="protein sequence ID" value="TDO38881.1"/>
    <property type="molecule type" value="Genomic_DNA"/>
</dbReference>
<keyword evidence="7" id="KW-0418">Kinase</keyword>
<keyword evidence="11" id="KW-0472">Membrane</keyword>
<evidence type="ECO:0000256" key="6">
    <source>
        <dbReference type="ARBA" id="ARBA00022692"/>
    </source>
</evidence>
<feature type="domain" description="HAMP" evidence="14">
    <location>
        <begin position="214"/>
        <end position="266"/>
    </location>
</feature>
<dbReference type="InterPro" id="IPR005467">
    <property type="entry name" value="His_kinase_dom"/>
</dbReference>
<dbReference type="CDD" id="cd06225">
    <property type="entry name" value="HAMP"/>
    <property type="match status" value="1"/>
</dbReference>
<evidence type="ECO:0000259" key="13">
    <source>
        <dbReference type="PROSITE" id="PS50109"/>
    </source>
</evidence>
<dbReference type="SMART" id="SM00304">
    <property type="entry name" value="HAMP"/>
    <property type="match status" value="1"/>
</dbReference>
<keyword evidence="10" id="KW-0175">Coiled coil</keyword>
<protein>
    <recommendedName>
        <fullName evidence="3">histidine kinase</fullName>
        <ecNumber evidence="3">2.7.13.3</ecNumber>
    </recommendedName>
</protein>
<evidence type="ECO:0000313" key="15">
    <source>
        <dbReference type="EMBL" id="TDO38881.1"/>
    </source>
</evidence>
<dbReference type="GO" id="GO:0005886">
    <property type="term" value="C:plasma membrane"/>
    <property type="evidence" value="ECO:0007669"/>
    <property type="project" value="UniProtKB-SubCell"/>
</dbReference>
<feature type="domain" description="Histidine kinase" evidence="13">
    <location>
        <begin position="302"/>
        <end position="515"/>
    </location>
</feature>
<keyword evidence="4" id="KW-0597">Phosphoprotein</keyword>
<dbReference type="CDD" id="cd16921">
    <property type="entry name" value="HATPase_FilI-like"/>
    <property type="match status" value="1"/>
</dbReference>
<evidence type="ECO:0000313" key="16">
    <source>
        <dbReference type="Proteomes" id="UP000294901"/>
    </source>
</evidence>
<dbReference type="Pfam" id="PF02518">
    <property type="entry name" value="HATPase_c"/>
    <property type="match status" value="1"/>
</dbReference>
<dbReference type="PROSITE" id="PS50885">
    <property type="entry name" value="HAMP"/>
    <property type="match status" value="1"/>
</dbReference>
<evidence type="ECO:0000256" key="1">
    <source>
        <dbReference type="ARBA" id="ARBA00000085"/>
    </source>
</evidence>
<dbReference type="EC" id="2.7.13.3" evidence="3"/>
<keyword evidence="9" id="KW-0902">Two-component regulatory system</keyword>
<dbReference type="FunFam" id="3.30.565.10:FF:000006">
    <property type="entry name" value="Sensor histidine kinase WalK"/>
    <property type="match status" value="1"/>
</dbReference>
<dbReference type="CDD" id="cd19410">
    <property type="entry name" value="HK9-like_sensor"/>
    <property type="match status" value="1"/>
</dbReference>
<dbReference type="InterPro" id="IPR003661">
    <property type="entry name" value="HisK_dim/P_dom"/>
</dbReference>
<feature type="transmembrane region" description="Helical" evidence="11">
    <location>
        <begin position="191"/>
        <end position="212"/>
    </location>
</feature>
<reference evidence="15 16" key="1">
    <citation type="submission" date="2019-03" db="EMBL/GenBank/DDBJ databases">
        <title>Sequencing the genomes of 1000 actinobacteria strains.</title>
        <authorList>
            <person name="Klenk H.-P."/>
        </authorList>
    </citation>
    <scope>NUCLEOTIDE SEQUENCE [LARGE SCALE GENOMIC DNA]</scope>
    <source>
        <strain evidence="15 16">DSM 43805</strain>
    </source>
</reference>
<evidence type="ECO:0000256" key="3">
    <source>
        <dbReference type="ARBA" id="ARBA00012438"/>
    </source>
</evidence>